<keyword evidence="1 4" id="KW-0378">Hydrolase</keyword>
<feature type="short sequence motif" description="GXGXXG" evidence="4">
    <location>
        <begin position="10"/>
        <end position="15"/>
    </location>
</feature>
<keyword evidence="2 4" id="KW-0442">Lipid degradation</keyword>
<dbReference type="SUPFAM" id="SSF52151">
    <property type="entry name" value="FabD/lysophospholipase-like"/>
    <property type="match status" value="1"/>
</dbReference>
<sequence>MENLGLVLEGGGMRGVYTAGILDFFMDKDLYFSYVIGVSMGACNAASYVSKQRGRNKIIDINYVNDKRYLSYRRLLLKKELFGMDFIFEEIPNSLEIFDFDTFYNAKERFVIGVTDCNSGKPLYFEKNQCKDNVLKVIRASSSLPLLNSIVNYENLQLLDGGISDPIPIKKSIEDGNSKNVIILTRNRGYIKKPFKLKLLLKFIYPKYKGLINALINRYKIYNETIKYIEKLEKEGKVFVIRPKETLEVRRVERDKKKLTCLYDQGYEEGKRCYDELQNWMFKIK</sequence>
<evidence type="ECO:0000256" key="5">
    <source>
        <dbReference type="SAM" id="Phobius"/>
    </source>
</evidence>
<dbReference type="InterPro" id="IPR050301">
    <property type="entry name" value="NTE"/>
</dbReference>
<dbReference type="PANTHER" id="PTHR14226:SF25">
    <property type="entry name" value="PHOSPHOESTERASE"/>
    <property type="match status" value="1"/>
</dbReference>
<dbReference type="GO" id="GO:0016042">
    <property type="term" value="P:lipid catabolic process"/>
    <property type="evidence" value="ECO:0007669"/>
    <property type="project" value="UniProtKB-UniRule"/>
</dbReference>
<name>A0A7Y0EL53_9CLOT</name>
<evidence type="ECO:0000313" key="8">
    <source>
        <dbReference type="Proteomes" id="UP000537131"/>
    </source>
</evidence>
<feature type="active site" description="Proton acceptor" evidence="4">
    <location>
        <position position="160"/>
    </location>
</feature>
<dbReference type="PANTHER" id="PTHR14226">
    <property type="entry name" value="NEUROPATHY TARGET ESTERASE/SWISS CHEESE D.MELANOGASTER"/>
    <property type="match status" value="1"/>
</dbReference>
<dbReference type="GO" id="GO:0016787">
    <property type="term" value="F:hydrolase activity"/>
    <property type="evidence" value="ECO:0007669"/>
    <property type="project" value="UniProtKB-UniRule"/>
</dbReference>
<reference evidence="7 8" key="2">
    <citation type="submission" date="2020-06" db="EMBL/GenBank/DDBJ databases">
        <title>Complete Genome Sequence of Clostridium muelleri sp. nov. P21T, an Acid-Alcohol Producing Acetogen Isolated from Old Hay.</title>
        <authorList>
            <person name="Duncan K.E."/>
            <person name="Tanner R.S."/>
        </authorList>
    </citation>
    <scope>NUCLEOTIDE SEQUENCE [LARGE SCALE GENOMIC DNA]</scope>
    <source>
        <strain evidence="7 8">P21</strain>
    </source>
</reference>
<keyword evidence="5" id="KW-0472">Membrane</keyword>
<keyword evidence="3 4" id="KW-0443">Lipid metabolism</keyword>
<accession>A0A7Y0EL53</accession>
<dbReference type="Gene3D" id="3.40.1090.10">
    <property type="entry name" value="Cytosolic phospholipase A2 catalytic domain"/>
    <property type="match status" value="2"/>
</dbReference>
<keyword evidence="8" id="KW-1185">Reference proteome</keyword>
<feature type="transmembrane region" description="Helical" evidence="5">
    <location>
        <begin position="31"/>
        <end position="49"/>
    </location>
</feature>
<dbReference type="InterPro" id="IPR002641">
    <property type="entry name" value="PNPLA_dom"/>
</dbReference>
<organism evidence="7 8">
    <name type="scientific">Clostridium muellerianum</name>
    <dbReference type="NCBI Taxonomy" id="2716538"/>
    <lineage>
        <taxon>Bacteria</taxon>
        <taxon>Bacillati</taxon>
        <taxon>Bacillota</taxon>
        <taxon>Clostridia</taxon>
        <taxon>Eubacteriales</taxon>
        <taxon>Clostridiaceae</taxon>
        <taxon>Clostridium</taxon>
    </lineage>
</organism>
<evidence type="ECO:0000256" key="4">
    <source>
        <dbReference type="PROSITE-ProRule" id="PRU01161"/>
    </source>
</evidence>
<feature type="short sequence motif" description="DGA/G" evidence="4">
    <location>
        <begin position="160"/>
        <end position="162"/>
    </location>
</feature>
<dbReference type="EMBL" id="JABBNI010000065">
    <property type="protein sequence ID" value="NMM65422.1"/>
    <property type="molecule type" value="Genomic_DNA"/>
</dbReference>
<evidence type="ECO:0000259" key="6">
    <source>
        <dbReference type="PROSITE" id="PS51635"/>
    </source>
</evidence>
<keyword evidence="5" id="KW-1133">Transmembrane helix</keyword>
<dbReference type="AlphaFoldDB" id="A0A7Y0EL53"/>
<evidence type="ECO:0000256" key="1">
    <source>
        <dbReference type="ARBA" id="ARBA00022801"/>
    </source>
</evidence>
<dbReference type="CDD" id="cd07208">
    <property type="entry name" value="Pat_hypo_Ecoli_yjju_like"/>
    <property type="match status" value="1"/>
</dbReference>
<dbReference type="InterPro" id="IPR016035">
    <property type="entry name" value="Acyl_Trfase/lysoPLipase"/>
</dbReference>
<dbReference type="Pfam" id="PF01734">
    <property type="entry name" value="Patatin"/>
    <property type="match status" value="1"/>
</dbReference>
<feature type="active site" description="Nucleophile" evidence="4">
    <location>
        <position position="39"/>
    </location>
</feature>
<protein>
    <submittedName>
        <fullName evidence="7">Patatin family protein</fullName>
    </submittedName>
</protein>
<dbReference type="InterPro" id="IPR045943">
    <property type="entry name" value="DUF6363"/>
</dbReference>
<proteinExistence type="predicted"/>
<dbReference type="InterPro" id="IPR037483">
    <property type="entry name" value="YjjU-like"/>
</dbReference>
<dbReference type="Pfam" id="PF19890">
    <property type="entry name" value="DUF6363"/>
    <property type="match status" value="1"/>
</dbReference>
<dbReference type="RefSeq" id="WP_169300006.1">
    <property type="nucleotide sequence ID" value="NZ_JABBNI010000065.1"/>
</dbReference>
<evidence type="ECO:0000256" key="3">
    <source>
        <dbReference type="ARBA" id="ARBA00023098"/>
    </source>
</evidence>
<evidence type="ECO:0000313" key="7">
    <source>
        <dbReference type="EMBL" id="NMM65422.1"/>
    </source>
</evidence>
<reference evidence="7 8" key="1">
    <citation type="submission" date="2020-04" db="EMBL/GenBank/DDBJ databases">
        <authorList>
            <person name="Doyle D.A."/>
        </authorList>
    </citation>
    <scope>NUCLEOTIDE SEQUENCE [LARGE SCALE GENOMIC DNA]</scope>
    <source>
        <strain evidence="7 8">P21</strain>
    </source>
</reference>
<dbReference type="Proteomes" id="UP000537131">
    <property type="component" value="Unassembled WGS sequence"/>
</dbReference>
<evidence type="ECO:0000256" key="2">
    <source>
        <dbReference type="ARBA" id="ARBA00022963"/>
    </source>
</evidence>
<feature type="short sequence motif" description="GXSXG" evidence="4">
    <location>
        <begin position="37"/>
        <end position="41"/>
    </location>
</feature>
<comment type="caution">
    <text evidence="7">The sequence shown here is derived from an EMBL/GenBank/DDBJ whole genome shotgun (WGS) entry which is preliminary data.</text>
</comment>
<dbReference type="PROSITE" id="PS51635">
    <property type="entry name" value="PNPLA"/>
    <property type="match status" value="1"/>
</dbReference>
<feature type="domain" description="PNPLA" evidence="6">
    <location>
        <begin position="6"/>
        <end position="173"/>
    </location>
</feature>
<keyword evidence="5" id="KW-0812">Transmembrane</keyword>
<gene>
    <name evidence="7" type="ORF">HBE96_22865</name>
</gene>